<protein>
    <submittedName>
        <fullName evidence="2">Uncharacterized protein</fullName>
    </submittedName>
</protein>
<evidence type="ECO:0000256" key="1">
    <source>
        <dbReference type="SAM" id="MobiDB-lite"/>
    </source>
</evidence>
<feature type="compositionally biased region" description="Acidic residues" evidence="1">
    <location>
        <begin position="159"/>
        <end position="169"/>
    </location>
</feature>
<proteinExistence type="predicted"/>
<organism evidence="2 3">
    <name type="scientific">Marasmius crinis-equi</name>
    <dbReference type="NCBI Taxonomy" id="585013"/>
    <lineage>
        <taxon>Eukaryota</taxon>
        <taxon>Fungi</taxon>
        <taxon>Dikarya</taxon>
        <taxon>Basidiomycota</taxon>
        <taxon>Agaricomycotina</taxon>
        <taxon>Agaricomycetes</taxon>
        <taxon>Agaricomycetidae</taxon>
        <taxon>Agaricales</taxon>
        <taxon>Marasmiineae</taxon>
        <taxon>Marasmiaceae</taxon>
        <taxon>Marasmius</taxon>
    </lineage>
</organism>
<feature type="region of interest" description="Disordered" evidence="1">
    <location>
        <begin position="155"/>
        <end position="185"/>
    </location>
</feature>
<evidence type="ECO:0000313" key="3">
    <source>
        <dbReference type="Proteomes" id="UP001465976"/>
    </source>
</evidence>
<dbReference type="EMBL" id="JBAHYK010002975">
    <property type="protein sequence ID" value="KAL0564112.1"/>
    <property type="molecule type" value="Genomic_DNA"/>
</dbReference>
<keyword evidence="3" id="KW-1185">Reference proteome</keyword>
<name>A0ABR3EML9_9AGAR</name>
<accession>A0ABR3EML9</accession>
<feature type="compositionally biased region" description="Low complexity" evidence="1">
    <location>
        <begin position="73"/>
        <end position="85"/>
    </location>
</feature>
<feature type="region of interest" description="Disordered" evidence="1">
    <location>
        <begin position="73"/>
        <end position="93"/>
    </location>
</feature>
<comment type="caution">
    <text evidence="2">The sequence shown here is derived from an EMBL/GenBank/DDBJ whole genome shotgun (WGS) entry which is preliminary data.</text>
</comment>
<evidence type="ECO:0000313" key="2">
    <source>
        <dbReference type="EMBL" id="KAL0564112.1"/>
    </source>
</evidence>
<gene>
    <name evidence="2" type="ORF">V5O48_017944</name>
</gene>
<reference evidence="2 3" key="1">
    <citation type="submission" date="2024-02" db="EMBL/GenBank/DDBJ databases">
        <title>A draft genome for the cacao thread blight pathogen Marasmius crinis-equi.</title>
        <authorList>
            <person name="Cohen S.P."/>
            <person name="Baruah I.K."/>
            <person name="Amoako-Attah I."/>
            <person name="Bukari Y."/>
            <person name="Meinhardt L.W."/>
            <person name="Bailey B.A."/>
        </authorList>
    </citation>
    <scope>NUCLEOTIDE SEQUENCE [LARGE SCALE GENOMIC DNA]</scope>
    <source>
        <strain evidence="2 3">GH-76</strain>
    </source>
</reference>
<dbReference type="Proteomes" id="UP001465976">
    <property type="component" value="Unassembled WGS sequence"/>
</dbReference>
<sequence length="185" mass="20889">MDVTEDSEISGWDIILEYARSPNWTHPMTEKKLEEQLGNRYQSSNWTWALFAVTGAENTVDALLAVEKLMPKSMTKSPSSPPSLTANTEQLTTSKNELREAILELHKRGHLPDLPDIDQLLNPPLKRADSDSVELNFSEGEKGLEEIRDFLKRKLKGDSEEEDPEEEVKEEPPFELDAVKALEAA</sequence>